<dbReference type="InterPro" id="IPR025161">
    <property type="entry name" value="IS402-like_dom"/>
</dbReference>
<proteinExistence type="predicted"/>
<gene>
    <name evidence="4" type="ORF">AVDCRST_MAG28-3944</name>
</gene>
<dbReference type="Pfam" id="PF13340">
    <property type="entry name" value="DUF4096"/>
    <property type="match status" value="1"/>
</dbReference>
<evidence type="ECO:0000259" key="3">
    <source>
        <dbReference type="Pfam" id="PF13340"/>
    </source>
</evidence>
<sequence length="291" mass="33648">MESRRYPTDLSDDEWRCISPHLPGPAGRGRPRLHGLRAILNAVFYVLKSGCPWRLLPKDFPPWKTVYDWFRKWRIDGTWEYLNAGLRERLRSRVGRDPSPSAGIVDSQSAKTTGVGGEQRGYDGGKKVRGRKRHLLVDTEGLVLKAKVHSAKVPDQDGIGLLLLEHARDRLPRLSHLWVDAGYRGRGKEWAERALGLSVEVVHRSPKPTPEKVLFAWAREWHKEGRSVDLDELMPRRGFELLPRRWVVERTFAWICHNRRMSKDYERLCATGEAFVYAAMTRLMVRRLVRA</sequence>
<dbReference type="GO" id="GO:0003677">
    <property type="term" value="F:DNA binding"/>
    <property type="evidence" value="ECO:0007669"/>
    <property type="project" value="InterPro"/>
</dbReference>
<feature type="domain" description="Insertion element IS402-like" evidence="3">
    <location>
        <begin position="10"/>
        <end position="82"/>
    </location>
</feature>
<dbReference type="PANTHER" id="PTHR30007:SF0">
    <property type="entry name" value="TRANSPOSASE"/>
    <property type="match status" value="1"/>
</dbReference>
<dbReference type="AlphaFoldDB" id="A0A6J4RG41"/>
<accession>A0A6J4RG41</accession>
<dbReference type="Pfam" id="PF01609">
    <property type="entry name" value="DDE_Tnp_1"/>
    <property type="match status" value="1"/>
</dbReference>
<dbReference type="InterPro" id="IPR002559">
    <property type="entry name" value="Transposase_11"/>
</dbReference>
<dbReference type="EMBL" id="CADCVE010000100">
    <property type="protein sequence ID" value="CAA9464914.1"/>
    <property type="molecule type" value="Genomic_DNA"/>
</dbReference>
<evidence type="ECO:0000259" key="2">
    <source>
        <dbReference type="Pfam" id="PF01609"/>
    </source>
</evidence>
<feature type="region of interest" description="Disordered" evidence="1">
    <location>
        <begin position="93"/>
        <end position="124"/>
    </location>
</feature>
<feature type="domain" description="Transposase IS4-like" evidence="2">
    <location>
        <begin position="99"/>
        <end position="280"/>
    </location>
</feature>
<dbReference type="NCBIfam" id="NF033580">
    <property type="entry name" value="transpos_IS5_3"/>
    <property type="match status" value="1"/>
</dbReference>
<dbReference type="PANTHER" id="PTHR30007">
    <property type="entry name" value="PHP DOMAIN PROTEIN"/>
    <property type="match status" value="1"/>
</dbReference>
<evidence type="ECO:0000256" key="1">
    <source>
        <dbReference type="SAM" id="MobiDB-lite"/>
    </source>
</evidence>
<protein>
    <submittedName>
        <fullName evidence="4">Transposase</fullName>
    </submittedName>
</protein>
<reference evidence="4" key="1">
    <citation type="submission" date="2020-02" db="EMBL/GenBank/DDBJ databases">
        <authorList>
            <person name="Meier V. D."/>
        </authorList>
    </citation>
    <scope>NUCLEOTIDE SEQUENCE</scope>
    <source>
        <strain evidence="4">AVDCRST_MAG28</strain>
    </source>
</reference>
<name>A0A6J4RG41_9ACTN</name>
<dbReference type="GO" id="GO:0006313">
    <property type="term" value="P:DNA transposition"/>
    <property type="evidence" value="ECO:0007669"/>
    <property type="project" value="InterPro"/>
</dbReference>
<organism evidence="4">
    <name type="scientific">uncultured Rubrobacteraceae bacterium</name>
    <dbReference type="NCBI Taxonomy" id="349277"/>
    <lineage>
        <taxon>Bacteria</taxon>
        <taxon>Bacillati</taxon>
        <taxon>Actinomycetota</taxon>
        <taxon>Rubrobacteria</taxon>
        <taxon>Rubrobacterales</taxon>
        <taxon>Rubrobacteraceae</taxon>
        <taxon>environmental samples</taxon>
    </lineage>
</organism>
<dbReference type="GO" id="GO:0004803">
    <property type="term" value="F:transposase activity"/>
    <property type="evidence" value="ECO:0007669"/>
    <property type="project" value="InterPro"/>
</dbReference>
<evidence type="ECO:0000313" key="4">
    <source>
        <dbReference type="EMBL" id="CAA9464914.1"/>
    </source>
</evidence>